<dbReference type="SUPFAM" id="SSF46785">
    <property type="entry name" value="Winged helix' DNA-binding domain"/>
    <property type="match status" value="1"/>
</dbReference>
<protein>
    <submittedName>
        <fullName evidence="2">ROK family protein</fullName>
    </submittedName>
</protein>
<dbReference type="InterPro" id="IPR043129">
    <property type="entry name" value="ATPase_NBD"/>
</dbReference>
<dbReference type="CDD" id="cd00092">
    <property type="entry name" value="HTH_CRP"/>
    <property type="match status" value="1"/>
</dbReference>
<evidence type="ECO:0000313" key="3">
    <source>
        <dbReference type="Proteomes" id="UP000318590"/>
    </source>
</evidence>
<dbReference type="PANTHER" id="PTHR18964:SF169">
    <property type="entry name" value="N-ACETYLMANNOSAMINE KINASE"/>
    <property type="match status" value="1"/>
</dbReference>
<dbReference type="Proteomes" id="UP000318590">
    <property type="component" value="Unassembled WGS sequence"/>
</dbReference>
<evidence type="ECO:0000313" key="2">
    <source>
        <dbReference type="EMBL" id="TRD22567.1"/>
    </source>
</evidence>
<dbReference type="Pfam" id="PF13412">
    <property type="entry name" value="HTH_24"/>
    <property type="match status" value="1"/>
</dbReference>
<dbReference type="GO" id="GO:0019262">
    <property type="term" value="P:N-acetylneuraminate catabolic process"/>
    <property type="evidence" value="ECO:0007669"/>
    <property type="project" value="TreeGrafter"/>
</dbReference>
<comment type="caution">
    <text evidence="2">The sequence shown here is derived from an EMBL/GenBank/DDBJ whole genome shotgun (WGS) entry which is preliminary data.</text>
</comment>
<dbReference type="EMBL" id="VFSV01000005">
    <property type="protein sequence ID" value="TRD22567.1"/>
    <property type="molecule type" value="Genomic_DNA"/>
</dbReference>
<organism evidence="2 3">
    <name type="scientific">Palleronia caenipelagi</name>
    <dbReference type="NCBI Taxonomy" id="2489174"/>
    <lineage>
        <taxon>Bacteria</taxon>
        <taxon>Pseudomonadati</taxon>
        <taxon>Pseudomonadota</taxon>
        <taxon>Alphaproteobacteria</taxon>
        <taxon>Rhodobacterales</taxon>
        <taxon>Roseobacteraceae</taxon>
        <taxon>Palleronia</taxon>
    </lineage>
</organism>
<dbReference type="Gene3D" id="3.30.420.40">
    <property type="match status" value="2"/>
</dbReference>
<dbReference type="PANTHER" id="PTHR18964">
    <property type="entry name" value="ROK (REPRESSOR, ORF, KINASE) FAMILY"/>
    <property type="match status" value="1"/>
</dbReference>
<dbReference type="OrthoDB" id="49685at2"/>
<feature type="compositionally biased region" description="Polar residues" evidence="1">
    <location>
        <begin position="9"/>
        <end position="24"/>
    </location>
</feature>
<dbReference type="PRINTS" id="PR00033">
    <property type="entry name" value="HTHASNC"/>
</dbReference>
<dbReference type="InterPro" id="IPR000485">
    <property type="entry name" value="AsnC-type_HTH_dom"/>
</dbReference>
<dbReference type="GO" id="GO:0043565">
    <property type="term" value="F:sequence-specific DNA binding"/>
    <property type="evidence" value="ECO:0007669"/>
    <property type="project" value="InterPro"/>
</dbReference>
<dbReference type="InterPro" id="IPR036388">
    <property type="entry name" value="WH-like_DNA-bd_sf"/>
</dbReference>
<dbReference type="GO" id="GO:0009384">
    <property type="term" value="F:N-acylmannosamine kinase activity"/>
    <property type="evidence" value="ECO:0007669"/>
    <property type="project" value="TreeGrafter"/>
</dbReference>
<dbReference type="InterPro" id="IPR036390">
    <property type="entry name" value="WH_DNA-bd_sf"/>
</dbReference>
<dbReference type="SUPFAM" id="SSF53067">
    <property type="entry name" value="Actin-like ATPase domain"/>
    <property type="match status" value="1"/>
</dbReference>
<dbReference type="AlphaFoldDB" id="A0A547Q855"/>
<dbReference type="InterPro" id="IPR000600">
    <property type="entry name" value="ROK"/>
</dbReference>
<dbReference type="Gene3D" id="1.10.10.10">
    <property type="entry name" value="Winged helix-like DNA-binding domain superfamily/Winged helix DNA-binding domain"/>
    <property type="match status" value="1"/>
</dbReference>
<dbReference type="RefSeq" id="WP_142833511.1">
    <property type="nucleotide sequence ID" value="NZ_VFSV01000005.1"/>
</dbReference>
<accession>A0A547Q855</accession>
<dbReference type="Pfam" id="PF00480">
    <property type="entry name" value="ROK"/>
    <property type="match status" value="1"/>
</dbReference>
<reference evidence="2 3" key="1">
    <citation type="submission" date="2019-06" db="EMBL/GenBank/DDBJ databases">
        <title>Paenimaribius caenipelagi gen. nov., sp. nov., isolated from a tidal flat.</title>
        <authorList>
            <person name="Yoon J.-H."/>
        </authorList>
    </citation>
    <scope>NUCLEOTIDE SEQUENCE [LARGE SCALE GENOMIC DNA]</scope>
    <source>
        <strain evidence="2 3">JBTF-M29</strain>
    </source>
</reference>
<keyword evidence="3" id="KW-1185">Reference proteome</keyword>
<sequence length="398" mass="43020">MAPSEHSLNRNAQDATLRGTNQSGVRDHNERLVLSLLRRDGALAKAEIARATGLSAQTVSVITRSLEDEGIILRDAPRRGRIGQPSVPMRLNPDGAYFHGVTVGRRHSEHLLVNMVGDVISRHRFLHPYPDYDDIFGFIRSAAHDIHQGLSDDARGRVAGLGIALPGAMWEWAEHLGVTSDALAPWRTRDLATDVAAALDMDVDVRNDASCACAGELVFGSIPDMPPAMLHIFIDYFIGAGLVLDGQLFTGRTGNAGAIGPMRIPQADGRTRPLLAVSSLFMLADRLETAGKDTSALWRMPPEWTDAEPQLSDWITEIAPGMAHAISVVASVLDIEMVVIDGHMPEEVRQRIVAHVDRAADGINFTGSLRPEIRAGTVGPDARSLGAAALPLAQRFML</sequence>
<name>A0A547Q855_9RHOB</name>
<proteinExistence type="predicted"/>
<evidence type="ECO:0000256" key="1">
    <source>
        <dbReference type="SAM" id="MobiDB-lite"/>
    </source>
</evidence>
<feature type="region of interest" description="Disordered" evidence="1">
    <location>
        <begin position="1"/>
        <end position="24"/>
    </location>
</feature>
<gene>
    <name evidence="2" type="ORF">FEV53_03895</name>
</gene>